<keyword evidence="2" id="KW-0645">Protease</keyword>
<dbReference type="InterPro" id="IPR008969">
    <property type="entry name" value="CarboxyPept-like_regulatory"/>
</dbReference>
<organism evidence="2 3">
    <name type="scientific">Dyadobacter chenhuakuii</name>
    <dbReference type="NCBI Taxonomy" id="2909339"/>
    <lineage>
        <taxon>Bacteria</taxon>
        <taxon>Pseudomonadati</taxon>
        <taxon>Bacteroidota</taxon>
        <taxon>Cytophagia</taxon>
        <taxon>Cytophagales</taxon>
        <taxon>Spirosomataceae</taxon>
        <taxon>Dyadobacter</taxon>
    </lineage>
</organism>
<dbReference type="PROSITE" id="PS51257">
    <property type="entry name" value="PROKAR_LIPOPROTEIN"/>
    <property type="match status" value="1"/>
</dbReference>
<protein>
    <submittedName>
        <fullName evidence="2">Carboxypeptidase-like regulatory domain-containing protein</fullName>
    </submittedName>
</protein>
<keyword evidence="1" id="KW-0732">Signal</keyword>
<feature type="signal peptide" evidence="1">
    <location>
        <begin position="1"/>
        <end position="27"/>
    </location>
</feature>
<accession>A0A9X1QEJ5</accession>
<sequence length="144" mass="16159">MKQHYFLSHFKSSLIPALLLLVTCSLSSCFLKQDRTTTVYGTITDQNGKPVDSIMVILTGLKFNNGTVLKEVYSDKDGNFELVADLPKKYSAINVEVPFFPHKNSKFQNNYSGFKIEKDGVSTNNCCTASIGEKTKYDFQLIPK</sequence>
<evidence type="ECO:0000313" key="3">
    <source>
        <dbReference type="Proteomes" id="UP001139411"/>
    </source>
</evidence>
<keyword evidence="2" id="KW-0121">Carboxypeptidase</keyword>
<dbReference type="Gene3D" id="2.60.40.1120">
    <property type="entry name" value="Carboxypeptidase-like, regulatory domain"/>
    <property type="match status" value="1"/>
</dbReference>
<gene>
    <name evidence="2" type="ORF">L0661_16600</name>
</gene>
<evidence type="ECO:0000256" key="1">
    <source>
        <dbReference type="SAM" id="SignalP"/>
    </source>
</evidence>
<comment type="caution">
    <text evidence="2">The sequence shown here is derived from an EMBL/GenBank/DDBJ whole genome shotgun (WGS) entry which is preliminary data.</text>
</comment>
<dbReference type="GO" id="GO:0004180">
    <property type="term" value="F:carboxypeptidase activity"/>
    <property type="evidence" value="ECO:0007669"/>
    <property type="project" value="UniProtKB-KW"/>
</dbReference>
<feature type="chain" id="PRO_5040893287" evidence="1">
    <location>
        <begin position="28"/>
        <end position="144"/>
    </location>
</feature>
<dbReference type="SUPFAM" id="SSF49464">
    <property type="entry name" value="Carboxypeptidase regulatory domain-like"/>
    <property type="match status" value="1"/>
</dbReference>
<name>A0A9X1QEJ5_9BACT</name>
<dbReference type="AlphaFoldDB" id="A0A9X1QEJ5"/>
<evidence type="ECO:0000313" key="2">
    <source>
        <dbReference type="EMBL" id="MCF2499940.1"/>
    </source>
</evidence>
<proteinExistence type="predicted"/>
<keyword evidence="2" id="KW-0378">Hydrolase</keyword>
<dbReference type="RefSeq" id="WP_235178513.1">
    <property type="nucleotide sequence ID" value="NZ_JAKFFV010000009.1"/>
</dbReference>
<reference evidence="2" key="1">
    <citation type="submission" date="2022-01" db="EMBL/GenBank/DDBJ databases">
        <title>Novel species in genus Dyadobacter.</title>
        <authorList>
            <person name="Ma C."/>
        </authorList>
    </citation>
    <scope>NUCLEOTIDE SEQUENCE</scope>
    <source>
        <strain evidence="2">CY357</strain>
    </source>
</reference>
<dbReference type="Proteomes" id="UP001139411">
    <property type="component" value="Unassembled WGS sequence"/>
</dbReference>
<dbReference type="EMBL" id="JAKFFV010000009">
    <property type="protein sequence ID" value="MCF2499940.1"/>
    <property type="molecule type" value="Genomic_DNA"/>
</dbReference>